<protein>
    <submittedName>
        <fullName evidence="12">Histone-lysine N-methyltransferase 2C</fullName>
    </submittedName>
</protein>
<evidence type="ECO:0000256" key="1">
    <source>
        <dbReference type="ARBA" id="ARBA00004123"/>
    </source>
</evidence>
<evidence type="ECO:0000256" key="8">
    <source>
        <dbReference type="ARBA" id="ARBA00023242"/>
    </source>
</evidence>
<evidence type="ECO:0000256" key="3">
    <source>
        <dbReference type="ARBA" id="ARBA00022737"/>
    </source>
</evidence>
<dbReference type="PANTHER" id="PTHR45888">
    <property type="entry name" value="HL01030P-RELATED"/>
    <property type="match status" value="1"/>
</dbReference>
<keyword evidence="7" id="KW-0804">Transcription</keyword>
<evidence type="ECO:0000256" key="7">
    <source>
        <dbReference type="ARBA" id="ARBA00023163"/>
    </source>
</evidence>
<evidence type="ECO:0000256" key="9">
    <source>
        <dbReference type="PROSITE-ProRule" id="PRU00146"/>
    </source>
</evidence>
<keyword evidence="8" id="KW-0539">Nucleus</keyword>
<dbReference type="GO" id="GO:0008270">
    <property type="term" value="F:zinc ion binding"/>
    <property type="evidence" value="ECO:0007669"/>
    <property type="project" value="UniProtKB-KW"/>
</dbReference>
<evidence type="ECO:0000256" key="4">
    <source>
        <dbReference type="ARBA" id="ARBA00022771"/>
    </source>
</evidence>
<dbReference type="SUPFAM" id="SSF57903">
    <property type="entry name" value="FYVE/PHD zinc finger"/>
    <property type="match status" value="3"/>
</dbReference>
<organism evidence="12 13">
    <name type="scientific">Amphibalanus amphitrite</name>
    <name type="common">Striped barnacle</name>
    <name type="synonym">Balanus amphitrite</name>
    <dbReference type="NCBI Taxonomy" id="1232801"/>
    <lineage>
        <taxon>Eukaryota</taxon>
        <taxon>Metazoa</taxon>
        <taxon>Ecdysozoa</taxon>
        <taxon>Arthropoda</taxon>
        <taxon>Crustacea</taxon>
        <taxon>Multicrustacea</taxon>
        <taxon>Cirripedia</taxon>
        <taxon>Thoracica</taxon>
        <taxon>Thoracicalcarea</taxon>
        <taxon>Balanomorpha</taxon>
        <taxon>Balanoidea</taxon>
        <taxon>Balanidae</taxon>
        <taxon>Amphibalaninae</taxon>
        <taxon>Amphibalanus</taxon>
    </lineage>
</organism>
<dbReference type="GO" id="GO:0003713">
    <property type="term" value="F:transcription coactivator activity"/>
    <property type="evidence" value="ECO:0007669"/>
    <property type="project" value="TreeGrafter"/>
</dbReference>
<feature type="compositionally biased region" description="Low complexity" evidence="10">
    <location>
        <begin position="501"/>
        <end position="526"/>
    </location>
</feature>
<dbReference type="FunFam" id="3.30.40.10:FF:000407">
    <property type="entry name" value="Histone-lysine N-methyltransferase MLL3"/>
    <property type="match status" value="1"/>
</dbReference>
<feature type="domain" description="PHD-type" evidence="11">
    <location>
        <begin position="115"/>
        <end position="168"/>
    </location>
</feature>
<feature type="domain" description="PHD-type" evidence="11">
    <location>
        <begin position="165"/>
        <end position="215"/>
    </location>
</feature>
<keyword evidence="12" id="KW-0489">Methyltransferase</keyword>
<feature type="region of interest" description="Disordered" evidence="10">
    <location>
        <begin position="485"/>
        <end position="539"/>
    </location>
</feature>
<dbReference type="GO" id="GO:0045944">
    <property type="term" value="P:positive regulation of transcription by RNA polymerase II"/>
    <property type="evidence" value="ECO:0007669"/>
    <property type="project" value="TreeGrafter"/>
</dbReference>
<dbReference type="Gene3D" id="3.30.40.10">
    <property type="entry name" value="Zinc/RING finger domain, C3HC4 (zinc finger)"/>
    <property type="match status" value="2"/>
</dbReference>
<feature type="compositionally biased region" description="Acidic residues" evidence="10">
    <location>
        <begin position="670"/>
        <end position="685"/>
    </location>
</feature>
<feature type="compositionally biased region" description="Low complexity" evidence="10">
    <location>
        <begin position="756"/>
        <end position="798"/>
    </location>
</feature>
<comment type="subcellular location">
    <subcellularLocation>
        <location evidence="1">Nucleus</location>
    </subcellularLocation>
</comment>
<feature type="region of interest" description="Disordered" evidence="10">
    <location>
        <begin position="1"/>
        <end position="50"/>
    </location>
</feature>
<dbReference type="CDD" id="cd15513">
    <property type="entry name" value="PHD5_KMT2C_like"/>
    <property type="match status" value="1"/>
</dbReference>
<name>A0A6A4W1F8_AMPAM</name>
<dbReference type="InterPro" id="IPR019787">
    <property type="entry name" value="Znf_PHD-finger"/>
</dbReference>
<reference evidence="12 13" key="1">
    <citation type="submission" date="2019-07" db="EMBL/GenBank/DDBJ databases">
        <title>Draft genome assembly of a fouling barnacle, Amphibalanus amphitrite (Darwin, 1854): The first reference genome for Thecostraca.</title>
        <authorList>
            <person name="Kim W."/>
        </authorList>
    </citation>
    <scope>NUCLEOTIDE SEQUENCE [LARGE SCALE GENOMIC DNA]</scope>
    <source>
        <strain evidence="12">SNU_AA5</strain>
        <tissue evidence="12">Soma without cirri and trophi</tissue>
    </source>
</reference>
<comment type="caution">
    <text evidence="12">The sequence shown here is derived from an EMBL/GenBank/DDBJ whole genome shotgun (WGS) entry which is preliminary data.</text>
</comment>
<keyword evidence="4 9" id="KW-0863">Zinc-finger</keyword>
<dbReference type="EMBL" id="VIIS01001525">
    <property type="protein sequence ID" value="KAF0296932.1"/>
    <property type="molecule type" value="Genomic_DNA"/>
</dbReference>
<dbReference type="Proteomes" id="UP000440578">
    <property type="component" value="Unassembled WGS sequence"/>
</dbReference>
<feature type="compositionally biased region" description="Acidic residues" evidence="10">
    <location>
        <begin position="574"/>
        <end position="593"/>
    </location>
</feature>
<dbReference type="PANTHER" id="PTHR45888:SF6">
    <property type="entry name" value="HL01030P-RELATED"/>
    <property type="match status" value="1"/>
</dbReference>
<evidence type="ECO:0000256" key="6">
    <source>
        <dbReference type="ARBA" id="ARBA00023015"/>
    </source>
</evidence>
<dbReference type="InterPro" id="IPR001965">
    <property type="entry name" value="Znf_PHD"/>
</dbReference>
<keyword evidence="12" id="KW-0808">Transferase</keyword>
<keyword evidence="13" id="KW-1185">Reference proteome</keyword>
<keyword evidence="3" id="KW-0677">Repeat</keyword>
<evidence type="ECO:0000256" key="10">
    <source>
        <dbReference type="SAM" id="MobiDB-lite"/>
    </source>
</evidence>
<dbReference type="AlphaFoldDB" id="A0A6A4W1F8"/>
<feature type="compositionally biased region" description="Low complexity" evidence="10">
    <location>
        <begin position="485"/>
        <end position="494"/>
    </location>
</feature>
<dbReference type="GO" id="GO:0042800">
    <property type="term" value="F:histone H3K4 methyltransferase activity"/>
    <property type="evidence" value="ECO:0007669"/>
    <property type="project" value="TreeGrafter"/>
</dbReference>
<evidence type="ECO:0000256" key="5">
    <source>
        <dbReference type="ARBA" id="ARBA00022833"/>
    </source>
</evidence>
<evidence type="ECO:0000256" key="2">
    <source>
        <dbReference type="ARBA" id="ARBA00022723"/>
    </source>
</evidence>
<dbReference type="GO" id="GO:0044666">
    <property type="term" value="C:MLL3/4 complex"/>
    <property type="evidence" value="ECO:0007669"/>
    <property type="project" value="TreeGrafter"/>
</dbReference>
<feature type="compositionally biased region" description="Gly residues" evidence="10">
    <location>
        <begin position="26"/>
        <end position="38"/>
    </location>
</feature>
<accession>A0A6A4W1F8</accession>
<dbReference type="Pfam" id="PF00628">
    <property type="entry name" value="PHD"/>
    <property type="match status" value="2"/>
</dbReference>
<feature type="region of interest" description="Disordered" evidence="10">
    <location>
        <begin position="565"/>
        <end position="863"/>
    </location>
</feature>
<evidence type="ECO:0000259" key="11">
    <source>
        <dbReference type="PROSITE" id="PS50016"/>
    </source>
</evidence>
<dbReference type="OrthoDB" id="308383at2759"/>
<evidence type="ECO:0000313" key="13">
    <source>
        <dbReference type="Proteomes" id="UP000440578"/>
    </source>
</evidence>
<keyword evidence="6" id="KW-0805">Transcription regulation</keyword>
<keyword evidence="2" id="KW-0479">Metal-binding</keyword>
<feature type="compositionally biased region" description="Basic and acidic residues" evidence="10">
    <location>
        <begin position="603"/>
        <end position="630"/>
    </location>
</feature>
<feature type="compositionally biased region" description="Pro residues" evidence="10">
    <location>
        <begin position="799"/>
        <end position="810"/>
    </location>
</feature>
<gene>
    <name evidence="12" type="primary">Kmt2c_1</name>
    <name evidence="12" type="ORF">FJT64_005673</name>
</gene>
<dbReference type="InterPro" id="IPR011011">
    <property type="entry name" value="Znf_FYVE_PHD"/>
</dbReference>
<proteinExistence type="predicted"/>
<dbReference type="SMART" id="SM00249">
    <property type="entry name" value="PHD"/>
    <property type="match status" value="3"/>
</dbReference>
<evidence type="ECO:0000313" key="12">
    <source>
        <dbReference type="EMBL" id="KAF0296932.1"/>
    </source>
</evidence>
<dbReference type="InterPro" id="IPR013083">
    <property type="entry name" value="Znf_RING/FYVE/PHD"/>
</dbReference>
<dbReference type="PROSITE" id="PS50016">
    <property type="entry name" value="ZF_PHD_2"/>
    <property type="match status" value="2"/>
</dbReference>
<keyword evidence="5" id="KW-0862">Zinc</keyword>
<sequence>MGEEGTPRAKGGGKPLHLVKKKLGIKTGGGGGRLGGKPPGKPSKTDVLKKKRLPDVHRKRAYKAKVRGMFGAPAVALQRPENPAGAGGGSFYKSNPNDDNQMVLCSSRDEFVLQQDVCVMCGSFGQDMEGRVIACAQCGQAYHPYCITIKVNKVVLERGFRCLDCTVCEGCGQKNDESRLILCDECDISFHTYCMDPPLDYVPHGGWKCQWCAVCVHCGSQSPGGEGCTWLDNYTMCGPCGSLTRCATCQEPYQDGQLIIECAQCLRWSHAADDFIHTEEDAEVCATMGYTCTRCRPADEPPPHMQPSVDASIVEPDSPAEKKPEQWRPSERFFVMDNVYVSDTGYKVIQGLTIEPAKKKKKRVDCKGDGSISAAIDSVLGTTSMLEEPDEPEPVAESAAQSVWKDGMVLPPKEDGSPPDLPDGFTMTRLESGDYVIRKKRQRNMQKIGVGGFYVKARGPKILNMKDEEERQEAAAAAAQAAAASALAAATAAAEGGGGPSLTPGTPVTPTEDGQSTAAAADTAFAVPGDKPKKKAVRRNKKYKLIEAYPLYLQESFFGKELIDSSREAKMSESEEEREEPPAEDEADEEEQPEKEFTLQLSKAERDLVREAQERRETEERLQQEQEASSKELAAGTGAGGDAKSDKLNETDDDGEDALNDIFPGLGADLEGDLVDTILNEDENALGEHPDLEDIADSELANMSGDDAEGGASKDELSELLDGPWPESFESMVTGLPNMDGQDVEDLLKDTLEVTPQQVAAQHQQQQQQRQAQLAQQRQLQLAQQQQQQQQQAEQARPALPPPPGMPPPAQQLQLIRAPLQHPQQPLGAAVRFRAPPPQQQAMVAGAGPAPLPHMAQFGQEHG</sequence>
<dbReference type="GO" id="GO:0032259">
    <property type="term" value="P:methylation"/>
    <property type="evidence" value="ECO:0007669"/>
    <property type="project" value="UniProtKB-KW"/>
</dbReference>